<comment type="catalytic activity">
    <reaction evidence="1">
        <text>Hydrolysis of terminal non-reducing N-acetyl-D-hexosamine residues in N-acetyl-beta-D-hexosaminides.</text>
        <dbReference type="EC" id="3.2.1.52"/>
    </reaction>
</comment>
<keyword evidence="9" id="KW-0449">Lipoprotein</keyword>
<sequence precursor="true">MRMRAGTVLTGLVVAALTACGGNTSEPSKNTAESSATPKAPVTAAPAGDLACLSTRDRLAQLLMVGVKDADDARALVRDHHVGGIFVGSWTKKEMLTDGSLHDVVTAGPIPAAVSVDEEGGRVSRLKDLIGPSPSARELAATQTTEQVQALSQERAQKMKDLGITIDFAPDADVTDGDPDGAIGDRSFSGDPQKVAEYAEAAVRGYQAGGVGAVVKHFPGHGHASGDSHTNGVVTPPLEQLKDNDLLPYRSLVTSGAAVMIGHMQVPGLTGDDPASLSPAAVDLLRKGTGYGAPAFDGVIFTDDLSSMAAITDRFPIEEAVLKALKAGVDWALWVSTEKVGAVLDRLESAYNAGELNGDAINASVRRVLAFKGVPACG</sequence>
<keyword evidence="5" id="KW-0326">Glycosidase</keyword>
<evidence type="ECO:0000313" key="9">
    <source>
        <dbReference type="EMBL" id="TDZ51270.1"/>
    </source>
</evidence>
<comment type="similarity">
    <text evidence="2">Belongs to the glycosyl hydrolase 3 family.</text>
</comment>
<dbReference type="GO" id="GO:0009254">
    <property type="term" value="P:peptidoglycan turnover"/>
    <property type="evidence" value="ECO:0007669"/>
    <property type="project" value="TreeGrafter"/>
</dbReference>
<keyword evidence="7" id="KW-0732">Signal</keyword>
<evidence type="ECO:0000256" key="3">
    <source>
        <dbReference type="ARBA" id="ARBA00012663"/>
    </source>
</evidence>
<dbReference type="InterPro" id="IPR050226">
    <property type="entry name" value="NagZ_Beta-hexosaminidase"/>
</dbReference>
<feature type="compositionally biased region" description="Polar residues" evidence="6">
    <location>
        <begin position="23"/>
        <end position="35"/>
    </location>
</feature>
<dbReference type="Gene3D" id="3.20.20.300">
    <property type="entry name" value="Glycoside hydrolase, family 3, N-terminal domain"/>
    <property type="match status" value="1"/>
</dbReference>
<dbReference type="Proteomes" id="UP000295165">
    <property type="component" value="Unassembled WGS sequence"/>
</dbReference>
<evidence type="ECO:0000256" key="1">
    <source>
        <dbReference type="ARBA" id="ARBA00001231"/>
    </source>
</evidence>
<protein>
    <recommendedName>
        <fullName evidence="3">beta-N-acetylhexosaminidase</fullName>
        <ecNumber evidence="3">3.2.1.52</ecNumber>
    </recommendedName>
</protein>
<evidence type="ECO:0000313" key="10">
    <source>
        <dbReference type="Proteomes" id="UP000295165"/>
    </source>
</evidence>
<evidence type="ECO:0000259" key="8">
    <source>
        <dbReference type="Pfam" id="PF00933"/>
    </source>
</evidence>
<evidence type="ECO:0000256" key="7">
    <source>
        <dbReference type="SAM" id="SignalP"/>
    </source>
</evidence>
<dbReference type="GO" id="GO:0004563">
    <property type="term" value="F:beta-N-acetylhexosaminidase activity"/>
    <property type="evidence" value="ECO:0007669"/>
    <property type="project" value="UniProtKB-EC"/>
</dbReference>
<dbReference type="EMBL" id="PECC01000027">
    <property type="protein sequence ID" value="TDZ51270.1"/>
    <property type="molecule type" value="Genomic_DNA"/>
</dbReference>
<dbReference type="InterPro" id="IPR017853">
    <property type="entry name" value="GH"/>
</dbReference>
<organism evidence="9 10">
    <name type="scientific">Mycobacteroides franklinii</name>
    <dbReference type="NCBI Taxonomy" id="948102"/>
    <lineage>
        <taxon>Bacteria</taxon>
        <taxon>Bacillati</taxon>
        <taxon>Actinomycetota</taxon>
        <taxon>Actinomycetes</taxon>
        <taxon>Mycobacteriales</taxon>
        <taxon>Mycobacteriaceae</taxon>
        <taxon>Mycobacteroides</taxon>
    </lineage>
</organism>
<name>A0A4R8R7U9_9MYCO</name>
<dbReference type="EC" id="3.2.1.52" evidence="3"/>
<dbReference type="InterPro" id="IPR001764">
    <property type="entry name" value="Glyco_hydro_3_N"/>
</dbReference>
<dbReference type="PANTHER" id="PTHR30480:SF13">
    <property type="entry name" value="BETA-HEXOSAMINIDASE"/>
    <property type="match status" value="1"/>
</dbReference>
<dbReference type="PANTHER" id="PTHR30480">
    <property type="entry name" value="BETA-HEXOSAMINIDASE-RELATED"/>
    <property type="match status" value="1"/>
</dbReference>
<evidence type="ECO:0000256" key="2">
    <source>
        <dbReference type="ARBA" id="ARBA00005336"/>
    </source>
</evidence>
<accession>A0A4R8R7U9</accession>
<keyword evidence="4" id="KW-0378">Hydrolase</keyword>
<reference evidence="9 10" key="1">
    <citation type="journal article" date="2019" name="Sci. Rep.">
        <title>Extended insight into the Mycobacterium chelonae-abscessus complex through whole genome sequencing of Mycobacterium salmoniphilum outbreak and Mycobacterium salmoniphilum-like strains.</title>
        <authorList>
            <person name="Behra P.R.K."/>
            <person name="Das S."/>
            <person name="Pettersson B.M.F."/>
            <person name="Shirreff L."/>
            <person name="DuCote T."/>
            <person name="Jacobsson K.G."/>
            <person name="Ennis D.G."/>
            <person name="Kirsebom L.A."/>
        </authorList>
    </citation>
    <scope>NUCLEOTIDE SEQUENCE [LARGE SCALE GENOMIC DNA]</scope>
    <source>
        <strain evidence="9 10">CCUG 63697</strain>
    </source>
</reference>
<dbReference type="SUPFAM" id="SSF51445">
    <property type="entry name" value="(Trans)glycosidases"/>
    <property type="match status" value="1"/>
</dbReference>
<evidence type="ECO:0000256" key="4">
    <source>
        <dbReference type="ARBA" id="ARBA00022801"/>
    </source>
</evidence>
<feature type="chain" id="PRO_5039180657" description="beta-N-acetylhexosaminidase" evidence="7">
    <location>
        <begin position="22"/>
        <end position="378"/>
    </location>
</feature>
<comment type="caution">
    <text evidence="9">The sequence shown here is derived from an EMBL/GenBank/DDBJ whole genome shotgun (WGS) entry which is preliminary data.</text>
</comment>
<gene>
    <name evidence="9" type="primary">ybbD</name>
    <name evidence="9" type="ORF">CCUG63697_02786</name>
</gene>
<proteinExistence type="inferred from homology"/>
<dbReference type="GO" id="GO:0005975">
    <property type="term" value="P:carbohydrate metabolic process"/>
    <property type="evidence" value="ECO:0007669"/>
    <property type="project" value="InterPro"/>
</dbReference>
<evidence type="ECO:0000256" key="5">
    <source>
        <dbReference type="ARBA" id="ARBA00023295"/>
    </source>
</evidence>
<feature type="region of interest" description="Disordered" evidence="6">
    <location>
        <begin position="23"/>
        <end position="44"/>
    </location>
</feature>
<dbReference type="AlphaFoldDB" id="A0A4R8R7U9"/>
<dbReference type="PROSITE" id="PS51257">
    <property type="entry name" value="PROKAR_LIPOPROTEIN"/>
    <property type="match status" value="1"/>
</dbReference>
<dbReference type="Pfam" id="PF00933">
    <property type="entry name" value="Glyco_hydro_3"/>
    <property type="match status" value="1"/>
</dbReference>
<feature type="signal peptide" evidence="7">
    <location>
        <begin position="1"/>
        <end position="21"/>
    </location>
</feature>
<feature type="domain" description="Glycoside hydrolase family 3 N-terminal" evidence="8">
    <location>
        <begin position="55"/>
        <end position="369"/>
    </location>
</feature>
<dbReference type="InterPro" id="IPR036962">
    <property type="entry name" value="Glyco_hydro_3_N_sf"/>
</dbReference>
<keyword evidence="10" id="KW-1185">Reference proteome</keyword>
<evidence type="ECO:0000256" key="6">
    <source>
        <dbReference type="SAM" id="MobiDB-lite"/>
    </source>
</evidence>